<protein>
    <submittedName>
        <fullName evidence="1">Uncharacterized protein</fullName>
    </submittedName>
</protein>
<sequence>MNKIAEGIPRSYPCHKALFLFGEIGWADNTYNEFSLDSDSIMLINDWWMPKRARFLRAEVSSLIPVVEGAGVKSLSEQVKKSLSSLGKIKKNSLQFSFSLEEQSILEELNKKGRKIIENNYIKNMVAISNKVMFPYG</sequence>
<keyword evidence="2" id="KW-1185">Reference proteome</keyword>
<reference evidence="1" key="1">
    <citation type="submission" date="2021-04" db="EMBL/GenBank/DDBJ databases">
        <title>Genome seq and assembly of Bacillus sp.</title>
        <authorList>
            <person name="Chhetri G."/>
        </authorList>
    </citation>
    <scope>NUCLEOTIDE SEQUENCE</scope>
    <source>
        <strain evidence="1">RG28</strain>
    </source>
</reference>
<proteinExistence type="predicted"/>
<dbReference type="RefSeq" id="WP_209404870.1">
    <property type="nucleotide sequence ID" value="NZ_JAGIYQ010000005.1"/>
</dbReference>
<evidence type="ECO:0000313" key="1">
    <source>
        <dbReference type="EMBL" id="MBP0725375.1"/>
    </source>
</evidence>
<dbReference type="Proteomes" id="UP000682134">
    <property type="component" value="Unassembled WGS sequence"/>
</dbReference>
<gene>
    <name evidence="1" type="ORF">J5Y03_09265</name>
</gene>
<evidence type="ECO:0000313" key="2">
    <source>
        <dbReference type="Proteomes" id="UP000682134"/>
    </source>
</evidence>
<dbReference type="AlphaFoldDB" id="A0A940SIV2"/>
<accession>A0A940SIV2</accession>
<name>A0A940SIV2_9BACI</name>
<dbReference type="EMBL" id="JAGIYQ010000005">
    <property type="protein sequence ID" value="MBP0725375.1"/>
    <property type="molecule type" value="Genomic_DNA"/>
</dbReference>
<organism evidence="1 2">
    <name type="scientific">Gottfriedia endophytica</name>
    <dbReference type="NCBI Taxonomy" id="2820819"/>
    <lineage>
        <taxon>Bacteria</taxon>
        <taxon>Bacillati</taxon>
        <taxon>Bacillota</taxon>
        <taxon>Bacilli</taxon>
        <taxon>Bacillales</taxon>
        <taxon>Bacillaceae</taxon>
        <taxon>Gottfriedia</taxon>
    </lineage>
</organism>
<comment type="caution">
    <text evidence="1">The sequence shown here is derived from an EMBL/GenBank/DDBJ whole genome shotgun (WGS) entry which is preliminary data.</text>
</comment>